<feature type="compositionally biased region" description="Basic and acidic residues" evidence="10">
    <location>
        <begin position="401"/>
        <end position="427"/>
    </location>
</feature>
<dbReference type="GO" id="GO:0005886">
    <property type="term" value="C:plasma membrane"/>
    <property type="evidence" value="ECO:0007669"/>
    <property type="project" value="UniProtKB-SubCell"/>
</dbReference>
<dbReference type="PIRSF" id="PIRSF002305">
    <property type="entry name" value="ERM"/>
    <property type="match status" value="1"/>
</dbReference>
<dbReference type="Pfam" id="PF09380">
    <property type="entry name" value="FERM_C"/>
    <property type="match status" value="1"/>
</dbReference>
<evidence type="ECO:0000259" key="11">
    <source>
        <dbReference type="PROSITE" id="PS50057"/>
    </source>
</evidence>
<evidence type="ECO:0000256" key="8">
    <source>
        <dbReference type="PIRSR" id="PIRSR002305-1"/>
    </source>
</evidence>
<dbReference type="Ensembl" id="ENSSSCT00015073031.1">
    <property type="protein sequence ID" value="ENSSSCP00015029308.1"/>
    <property type="gene ID" value="ENSSSCG00015046216.1"/>
</dbReference>
<feature type="region of interest" description="Disordered" evidence="10">
    <location>
        <begin position="489"/>
        <end position="553"/>
    </location>
</feature>
<keyword evidence="6" id="KW-0206">Cytoskeleton</keyword>
<dbReference type="GO" id="GO:0005902">
    <property type="term" value="C:microvillus"/>
    <property type="evidence" value="ECO:0007669"/>
    <property type="project" value="UniProtKB-SubCell"/>
</dbReference>
<dbReference type="Pfam" id="PF09379">
    <property type="entry name" value="FERM_N"/>
    <property type="match status" value="1"/>
</dbReference>
<dbReference type="PRINTS" id="PR00661">
    <property type="entry name" value="ERMFAMILY"/>
</dbReference>
<dbReference type="Pfam" id="PF00769">
    <property type="entry name" value="ERM_C"/>
    <property type="match status" value="1"/>
</dbReference>
<dbReference type="PROSITE" id="PS00661">
    <property type="entry name" value="FERM_2"/>
    <property type="match status" value="1"/>
</dbReference>
<dbReference type="InterPro" id="IPR018980">
    <property type="entry name" value="FERM_PH-like_C"/>
</dbReference>
<dbReference type="FunFam" id="3.10.20.90:FF:000013">
    <property type="entry name" value="radixin isoform X1"/>
    <property type="match status" value="1"/>
</dbReference>
<dbReference type="SUPFAM" id="SSF48678">
    <property type="entry name" value="Moesin tail domain"/>
    <property type="match status" value="1"/>
</dbReference>
<dbReference type="FunFam" id="2.30.29.30:FF:000003">
    <property type="entry name" value="Radixin isoform 1"/>
    <property type="match status" value="1"/>
</dbReference>
<dbReference type="PROSITE" id="PS00660">
    <property type="entry name" value="FERM_1"/>
    <property type="match status" value="1"/>
</dbReference>
<feature type="region of interest" description="Disordered" evidence="10">
    <location>
        <begin position="337"/>
        <end position="363"/>
    </location>
</feature>
<evidence type="ECO:0000256" key="5">
    <source>
        <dbReference type="ARBA" id="ARBA00023136"/>
    </source>
</evidence>
<reference evidence="12" key="1">
    <citation type="submission" date="2025-05" db="UniProtKB">
        <authorList>
            <consortium name="Ensembl"/>
        </authorList>
    </citation>
    <scope>IDENTIFICATION</scope>
</reference>
<dbReference type="InterPro" id="IPR011174">
    <property type="entry name" value="ERM"/>
</dbReference>
<dbReference type="Pfam" id="PF00373">
    <property type="entry name" value="FERM_M"/>
    <property type="match status" value="1"/>
</dbReference>
<dbReference type="InterPro" id="IPR019749">
    <property type="entry name" value="Band_41_domain"/>
</dbReference>
<dbReference type="InterPro" id="IPR019747">
    <property type="entry name" value="FERM_CS"/>
</dbReference>
<dbReference type="InterPro" id="IPR019748">
    <property type="entry name" value="FERM_central"/>
</dbReference>
<dbReference type="InterPro" id="IPR014352">
    <property type="entry name" value="FERM/acyl-CoA-bd_prot_sf"/>
</dbReference>
<feature type="domain" description="FERM" evidence="11">
    <location>
        <begin position="32"/>
        <end position="322"/>
    </location>
</feature>
<dbReference type="Gene3D" id="3.10.20.90">
    <property type="entry name" value="Phosphatidylinositol 3-kinase Catalytic Subunit, Chain A, domain 1"/>
    <property type="match status" value="1"/>
</dbReference>
<feature type="binding site" evidence="8">
    <location>
        <position position="305"/>
    </location>
    <ligand>
        <name>a 1,2-diacyl-sn-glycero-3-phospho-(1D-myo-inositol)</name>
        <dbReference type="ChEBI" id="CHEBI:57880"/>
    </ligand>
</feature>
<dbReference type="Gene3D" id="2.30.29.30">
    <property type="entry name" value="Pleckstrin-homology domain (PH domain)/Phosphotyrosine-binding domain (PTB)"/>
    <property type="match status" value="1"/>
</dbReference>
<dbReference type="InterPro" id="IPR035963">
    <property type="entry name" value="FERM_2"/>
</dbReference>
<dbReference type="InterPro" id="IPR008954">
    <property type="entry name" value="Moesin_tail_sf"/>
</dbReference>
<keyword evidence="4" id="KW-1003">Cell membrane</keyword>
<dbReference type="CDD" id="cd14473">
    <property type="entry name" value="FERM_B-lobe"/>
    <property type="match status" value="1"/>
</dbReference>
<dbReference type="AlphaFoldDB" id="A0A8D0JSB9"/>
<accession>A0A8D0JSB9</accession>
<name>A0A8D0JSB9_PIG</name>
<dbReference type="SUPFAM" id="SSF50729">
    <property type="entry name" value="PH domain-like"/>
    <property type="match status" value="1"/>
</dbReference>
<dbReference type="Gene3D" id="1.20.5.450">
    <property type="match status" value="1"/>
</dbReference>
<dbReference type="InterPro" id="IPR000299">
    <property type="entry name" value="FERM_domain"/>
</dbReference>
<dbReference type="Proteomes" id="UP000694722">
    <property type="component" value="Unplaced"/>
</dbReference>
<feature type="compositionally biased region" description="Basic and acidic residues" evidence="10">
    <location>
        <begin position="510"/>
        <end position="519"/>
    </location>
</feature>
<evidence type="ECO:0000256" key="9">
    <source>
        <dbReference type="SAM" id="Coils"/>
    </source>
</evidence>
<dbReference type="SMART" id="SM01196">
    <property type="entry name" value="FERM_C"/>
    <property type="match status" value="1"/>
</dbReference>
<feature type="binding site" evidence="8">
    <location>
        <begin position="87"/>
        <end position="90"/>
    </location>
    <ligand>
        <name>a 1,2-diacyl-sn-glycero-3-phospho-(1D-myo-inositol)</name>
        <dbReference type="ChEBI" id="CHEBI:57880"/>
    </ligand>
</feature>
<sequence length="610" mass="72077">EESPRYNRIHKRKEFLKTKIKDKKRRKMPKPINVRVTTMDAELEFAIQPNTTGKQLFDQVVKTVGLREVWFFGLQYVDSKGYSTWLKLNKKVTQQDVKKENPLQFKFRAKFFPEDVSEELIQEITQRLFFLQVKEAILNDEIYCPPETAVLLASYAVQAKYGDYNKEIHKPGYLANDRLLPQRVLEQHKLTKEQWEERIQNWHEEHRGMLREDSMMEYLKIAQDLEMYGVNYFEIKNKKGTELWLGVDALGLNIYEHDDKLTPKIGFPWSEIRNISFNDKKFVIKPIDKKAPDFVFYAPRLRINKRILALCMGNHELYMRRRKPDTIEVQQMKAQAREEKHQKQLERAQLENEKKKREIAEKEKERIEREKEELMERLRQIEEQTMKAQKELEEQTRKALELDQERKRAKEEAERLEKERRAAEEAKSAIAKQAADQMKNQEQLAAELAEFTAKIALLEEAKKKKEEEATEWQHKAFAAQEDLEKTKEELKTVMSAPPPPPPPPVVPPTENEHDEHDENNAEASAELSNDGVMNHRSEEERVTETQKNERVKKQLQALSSELAQARDETKKTQNDVLHAENVKAGRDKYKTLRQIRQGNTKQRIDEFEAM</sequence>
<keyword evidence="7" id="KW-0966">Cell projection</keyword>
<evidence type="ECO:0000313" key="13">
    <source>
        <dbReference type="Proteomes" id="UP000694722"/>
    </source>
</evidence>
<dbReference type="Ensembl" id="ENSSSCT00040051996.1">
    <property type="protein sequence ID" value="ENSSSCP00040021574.1"/>
    <property type="gene ID" value="ENSSSCG00040028962.1"/>
</dbReference>
<organism evidence="12 13">
    <name type="scientific">Sus scrofa</name>
    <name type="common">Pig</name>
    <dbReference type="NCBI Taxonomy" id="9823"/>
    <lineage>
        <taxon>Eukaryota</taxon>
        <taxon>Metazoa</taxon>
        <taxon>Chordata</taxon>
        <taxon>Craniata</taxon>
        <taxon>Vertebrata</taxon>
        <taxon>Euteleostomi</taxon>
        <taxon>Mammalia</taxon>
        <taxon>Eutheria</taxon>
        <taxon>Laurasiatheria</taxon>
        <taxon>Artiodactyla</taxon>
        <taxon>Suina</taxon>
        <taxon>Suidae</taxon>
        <taxon>Sus</taxon>
    </lineage>
</organism>
<evidence type="ECO:0000256" key="10">
    <source>
        <dbReference type="SAM" id="MobiDB-lite"/>
    </source>
</evidence>
<keyword evidence="6" id="KW-0963">Cytoplasm</keyword>
<dbReference type="SMART" id="SM00295">
    <property type="entry name" value="B41"/>
    <property type="match status" value="1"/>
</dbReference>
<dbReference type="CDD" id="cd17187">
    <property type="entry name" value="FERM_F1_ERM"/>
    <property type="match status" value="1"/>
</dbReference>
<dbReference type="InterPro" id="IPR029071">
    <property type="entry name" value="Ubiquitin-like_domsf"/>
</dbReference>
<dbReference type="InterPro" id="IPR018979">
    <property type="entry name" value="FERM_N"/>
</dbReference>
<dbReference type="SUPFAM" id="SSF54236">
    <property type="entry name" value="Ubiquitin-like"/>
    <property type="match status" value="1"/>
</dbReference>
<dbReference type="PANTHER" id="PTHR23281">
    <property type="entry name" value="MERLIN/MOESIN/EZRIN/RADIXIN"/>
    <property type="match status" value="1"/>
</dbReference>
<proteinExistence type="predicted"/>
<dbReference type="InterPro" id="IPR011993">
    <property type="entry name" value="PH-like_dom_sf"/>
</dbReference>
<feature type="region of interest" description="Disordered" evidence="10">
    <location>
        <begin position="401"/>
        <end position="434"/>
    </location>
</feature>
<dbReference type="PRINTS" id="PR00935">
    <property type="entry name" value="BAND41"/>
</dbReference>
<dbReference type="SUPFAM" id="SSF47031">
    <property type="entry name" value="Second domain of FERM"/>
    <property type="match status" value="1"/>
</dbReference>
<keyword evidence="9" id="KW-0175">Coiled coil</keyword>
<dbReference type="PROSITE" id="PS50057">
    <property type="entry name" value="FERM_3"/>
    <property type="match status" value="1"/>
</dbReference>
<feature type="compositionally biased region" description="Pro residues" evidence="10">
    <location>
        <begin position="496"/>
        <end position="507"/>
    </location>
</feature>
<dbReference type="Gene3D" id="1.20.80.10">
    <property type="match status" value="1"/>
</dbReference>
<dbReference type="Gene3D" id="6.10.360.10">
    <property type="match status" value="1"/>
</dbReference>
<dbReference type="InterPro" id="IPR011259">
    <property type="entry name" value="ERM_C_dom"/>
</dbReference>
<dbReference type="Ensembl" id="ENSSSCT00030093122.1">
    <property type="protein sequence ID" value="ENSSSCP00030042856.1"/>
    <property type="gene ID" value="ENSSSCG00030064746.1"/>
</dbReference>
<dbReference type="InterPro" id="IPR046810">
    <property type="entry name" value="ERM_helical"/>
</dbReference>
<dbReference type="GO" id="GO:0005856">
    <property type="term" value="C:cytoskeleton"/>
    <property type="evidence" value="ECO:0007669"/>
    <property type="project" value="UniProtKB-SubCell"/>
</dbReference>
<keyword evidence="5" id="KW-0472">Membrane</keyword>
<dbReference type="CDD" id="cd13194">
    <property type="entry name" value="FERM_C_ERM"/>
    <property type="match status" value="1"/>
</dbReference>
<evidence type="ECO:0000256" key="2">
    <source>
        <dbReference type="ARBA" id="ARBA00004245"/>
    </source>
</evidence>
<dbReference type="FunFam" id="1.20.80.10:FF:000002">
    <property type="entry name" value="radixin isoform X1"/>
    <property type="match status" value="1"/>
</dbReference>
<dbReference type="InterPro" id="IPR000798">
    <property type="entry name" value="Ez/rad/moesin-like"/>
</dbReference>
<comment type="subcellular location">
    <subcellularLocation>
        <location evidence="3">Cell membrane</location>
        <topology evidence="3">Peripheral membrane protein</topology>
        <orientation evidence="3">Cytoplasmic side</orientation>
    </subcellularLocation>
    <subcellularLocation>
        <location evidence="1">Cell projection</location>
        <location evidence="1">Microvillus</location>
    </subcellularLocation>
    <subcellularLocation>
        <location evidence="2">Cytoplasm</location>
        <location evidence="2">Cytoskeleton</location>
    </subcellularLocation>
</comment>
<feature type="coiled-coil region" evidence="9">
    <location>
        <begin position="185"/>
        <end position="212"/>
    </location>
</feature>
<evidence type="ECO:0000256" key="4">
    <source>
        <dbReference type="ARBA" id="ARBA00022475"/>
    </source>
</evidence>
<dbReference type="FunFam" id="1.20.5.450:FF:000001">
    <property type="entry name" value="radixin isoform X2"/>
    <property type="match status" value="1"/>
</dbReference>
<evidence type="ECO:0000256" key="6">
    <source>
        <dbReference type="ARBA" id="ARBA00023212"/>
    </source>
</evidence>
<dbReference type="InterPro" id="IPR041789">
    <property type="entry name" value="ERM_FERM_C"/>
</dbReference>
<evidence type="ECO:0000256" key="3">
    <source>
        <dbReference type="ARBA" id="ARBA00004413"/>
    </source>
</evidence>
<dbReference type="Proteomes" id="UP000694726">
    <property type="component" value="Unplaced"/>
</dbReference>
<evidence type="ECO:0000256" key="7">
    <source>
        <dbReference type="ARBA" id="ARBA00023273"/>
    </source>
</evidence>
<feature type="compositionally biased region" description="Basic and acidic residues" evidence="10">
    <location>
        <begin position="533"/>
        <end position="552"/>
    </location>
</feature>
<dbReference type="Pfam" id="PF20492">
    <property type="entry name" value="ERM_helical"/>
    <property type="match status" value="1"/>
</dbReference>
<protein>
    <submittedName>
        <fullName evidence="12">Radixin</fullName>
    </submittedName>
</protein>
<evidence type="ECO:0000313" key="12">
    <source>
        <dbReference type="Ensembl" id="ENSSSCP00040021574.1"/>
    </source>
</evidence>
<evidence type="ECO:0000256" key="1">
    <source>
        <dbReference type="ARBA" id="ARBA00004105"/>
    </source>
</evidence>
<dbReference type="GO" id="GO:0003779">
    <property type="term" value="F:actin binding"/>
    <property type="evidence" value="ECO:0007669"/>
    <property type="project" value="InterPro"/>
</dbReference>
<dbReference type="Proteomes" id="UP000694570">
    <property type="component" value="Unplaced"/>
</dbReference>